<dbReference type="Gene3D" id="3.20.20.60">
    <property type="entry name" value="Phosphoenolpyruvate-binding domains"/>
    <property type="match status" value="1"/>
</dbReference>
<evidence type="ECO:0000256" key="2">
    <source>
        <dbReference type="ARBA" id="ARBA00022723"/>
    </source>
</evidence>
<evidence type="ECO:0000259" key="4">
    <source>
        <dbReference type="Pfam" id="PF03328"/>
    </source>
</evidence>
<dbReference type="InterPro" id="IPR040442">
    <property type="entry name" value="Pyrv_kinase-like_dom_sf"/>
</dbReference>
<dbReference type="GO" id="GO:0005737">
    <property type="term" value="C:cytoplasm"/>
    <property type="evidence" value="ECO:0007669"/>
    <property type="project" value="TreeGrafter"/>
</dbReference>
<dbReference type="InterPro" id="IPR015813">
    <property type="entry name" value="Pyrv/PenolPyrv_kinase-like_dom"/>
</dbReference>
<dbReference type="InterPro" id="IPR050251">
    <property type="entry name" value="HpcH-HpaI_aldolase"/>
</dbReference>
<reference evidence="5" key="1">
    <citation type="submission" date="2018-05" db="EMBL/GenBank/DDBJ databases">
        <authorList>
            <person name="Lanie J.A."/>
            <person name="Ng W.-L."/>
            <person name="Kazmierczak K.M."/>
            <person name="Andrzejewski T.M."/>
            <person name="Davidsen T.M."/>
            <person name="Wayne K.J."/>
            <person name="Tettelin H."/>
            <person name="Glass J.I."/>
            <person name="Rusch D."/>
            <person name="Podicherti R."/>
            <person name="Tsui H.-C.T."/>
            <person name="Winkler M.E."/>
        </authorList>
    </citation>
    <scope>NUCLEOTIDE SEQUENCE</scope>
</reference>
<dbReference type="GO" id="GO:0046872">
    <property type="term" value="F:metal ion binding"/>
    <property type="evidence" value="ECO:0007669"/>
    <property type="project" value="UniProtKB-KW"/>
</dbReference>
<evidence type="ECO:0000313" key="5">
    <source>
        <dbReference type="EMBL" id="SVA32405.1"/>
    </source>
</evidence>
<evidence type="ECO:0000256" key="3">
    <source>
        <dbReference type="ARBA" id="ARBA00023239"/>
    </source>
</evidence>
<dbReference type="PANTHER" id="PTHR30502:SF0">
    <property type="entry name" value="PHOSPHOENOLPYRUVATE CARBOXYLASE FAMILY PROTEIN"/>
    <property type="match status" value="1"/>
</dbReference>
<proteinExistence type="inferred from homology"/>
<dbReference type="EMBL" id="UINC01007274">
    <property type="protein sequence ID" value="SVA32405.1"/>
    <property type="molecule type" value="Genomic_DNA"/>
</dbReference>
<accession>A0A381UWA2</accession>
<organism evidence="5">
    <name type="scientific">marine metagenome</name>
    <dbReference type="NCBI Taxonomy" id="408172"/>
    <lineage>
        <taxon>unclassified sequences</taxon>
        <taxon>metagenomes</taxon>
        <taxon>ecological metagenomes</taxon>
    </lineage>
</organism>
<keyword evidence="3" id="KW-0456">Lyase</keyword>
<dbReference type="AlphaFoldDB" id="A0A381UWA2"/>
<dbReference type="Pfam" id="PF03328">
    <property type="entry name" value="HpcH_HpaI"/>
    <property type="match status" value="1"/>
</dbReference>
<name>A0A381UWA2_9ZZZZ</name>
<dbReference type="PANTHER" id="PTHR30502">
    <property type="entry name" value="2-KETO-3-DEOXY-L-RHAMNONATE ALDOLASE"/>
    <property type="match status" value="1"/>
</dbReference>
<dbReference type="SUPFAM" id="SSF51621">
    <property type="entry name" value="Phosphoenolpyruvate/pyruvate domain"/>
    <property type="match status" value="1"/>
</dbReference>
<gene>
    <name evidence="5" type="ORF">METZ01_LOCUS85259</name>
</gene>
<feature type="domain" description="HpcH/HpaI aldolase/citrate lyase" evidence="4">
    <location>
        <begin position="30"/>
        <end position="234"/>
    </location>
</feature>
<protein>
    <recommendedName>
        <fullName evidence="4">HpcH/HpaI aldolase/citrate lyase domain-containing protein</fullName>
    </recommendedName>
</protein>
<evidence type="ECO:0000256" key="1">
    <source>
        <dbReference type="ARBA" id="ARBA00005568"/>
    </source>
</evidence>
<comment type="similarity">
    <text evidence="1">Belongs to the HpcH/HpaI aldolase family.</text>
</comment>
<dbReference type="GO" id="GO:0016832">
    <property type="term" value="F:aldehyde-lyase activity"/>
    <property type="evidence" value="ECO:0007669"/>
    <property type="project" value="TreeGrafter"/>
</dbReference>
<dbReference type="InterPro" id="IPR005000">
    <property type="entry name" value="Aldolase/citrate-lyase_domain"/>
</dbReference>
<keyword evidence="2" id="KW-0479">Metal-binding</keyword>
<sequence length="255" mass="28199">MYPSKIREKIENQDLLLSSSLFSREWHNAAAVYQTGPDWVWIDQEHSPWGTESLGPICVMARQAGVAGVIRVPWNTPADIKKAYDSGAVGVMVPQVDNANEAKEAIRYSKYPPIGERGIAPWFAGPMGVPAADVITQANSESFLILQMESTEAYESLDEILELNDFEVLLVGPDDLAASLGVPGNKYHEKVEKVMRDVAERMKGTGKSLATTFGTPEEARRWIAEGYRMMNVGSVVSIGTIQMKEVYAELREEFA</sequence>